<dbReference type="PANTHER" id="PTHR46641">
    <property type="entry name" value="FMRFAMIDE RECEPTOR-RELATED"/>
    <property type="match status" value="1"/>
</dbReference>
<comment type="caution">
    <text evidence="8">The sequence shown here is derived from an EMBL/GenBank/DDBJ whole genome shotgun (WGS) entry which is preliminary data.</text>
</comment>
<feature type="transmembrane region" description="Helical" evidence="6">
    <location>
        <begin position="89"/>
        <end position="114"/>
    </location>
</feature>
<organism evidence="8 9">
    <name type="scientific">Allacma fusca</name>
    <dbReference type="NCBI Taxonomy" id="39272"/>
    <lineage>
        <taxon>Eukaryota</taxon>
        <taxon>Metazoa</taxon>
        <taxon>Ecdysozoa</taxon>
        <taxon>Arthropoda</taxon>
        <taxon>Hexapoda</taxon>
        <taxon>Collembola</taxon>
        <taxon>Symphypleona</taxon>
        <taxon>Sminthuridae</taxon>
        <taxon>Allacma</taxon>
    </lineage>
</organism>
<dbReference type="GO" id="GO:0016020">
    <property type="term" value="C:membrane"/>
    <property type="evidence" value="ECO:0007669"/>
    <property type="project" value="UniProtKB-SubCell"/>
</dbReference>
<dbReference type="Proteomes" id="UP000708208">
    <property type="component" value="Unassembled WGS sequence"/>
</dbReference>
<dbReference type="Pfam" id="PF00001">
    <property type="entry name" value="7tm_1"/>
    <property type="match status" value="1"/>
</dbReference>
<gene>
    <name evidence="8" type="ORF">AFUS01_LOCUS45854</name>
</gene>
<dbReference type="AlphaFoldDB" id="A0A8J2PTN4"/>
<keyword evidence="5 6" id="KW-0472">Membrane</keyword>
<evidence type="ECO:0000313" key="9">
    <source>
        <dbReference type="Proteomes" id="UP000708208"/>
    </source>
</evidence>
<comment type="subcellular location">
    <subcellularLocation>
        <location evidence="1">Membrane</location>
    </subcellularLocation>
</comment>
<comment type="similarity">
    <text evidence="2">Belongs to the G-protein coupled receptor 1 family.</text>
</comment>
<dbReference type="OrthoDB" id="10011262at2759"/>
<reference evidence="8" key="1">
    <citation type="submission" date="2021-06" db="EMBL/GenBank/DDBJ databases">
        <authorList>
            <person name="Hodson N. C."/>
            <person name="Mongue J. A."/>
            <person name="Jaron S. K."/>
        </authorList>
    </citation>
    <scope>NUCLEOTIDE SEQUENCE</scope>
</reference>
<evidence type="ECO:0000256" key="2">
    <source>
        <dbReference type="ARBA" id="ARBA00010663"/>
    </source>
</evidence>
<dbReference type="GO" id="GO:0004930">
    <property type="term" value="F:G protein-coupled receptor activity"/>
    <property type="evidence" value="ECO:0007669"/>
    <property type="project" value="InterPro"/>
</dbReference>
<proteinExistence type="inferred from homology"/>
<dbReference type="SMART" id="SM01381">
    <property type="entry name" value="7TM_GPCR_Srsx"/>
    <property type="match status" value="1"/>
</dbReference>
<keyword evidence="4 6" id="KW-1133">Transmembrane helix</keyword>
<feature type="transmembrane region" description="Helical" evidence="6">
    <location>
        <begin position="134"/>
        <end position="155"/>
    </location>
</feature>
<accession>A0A8J2PTN4</accession>
<dbReference type="InterPro" id="IPR000276">
    <property type="entry name" value="GPCR_Rhodpsn"/>
</dbReference>
<feature type="transmembrane region" description="Helical" evidence="6">
    <location>
        <begin position="52"/>
        <end position="77"/>
    </location>
</feature>
<keyword evidence="9" id="KW-1185">Reference proteome</keyword>
<evidence type="ECO:0000256" key="1">
    <source>
        <dbReference type="ARBA" id="ARBA00004370"/>
    </source>
</evidence>
<feature type="transmembrane region" description="Helical" evidence="6">
    <location>
        <begin position="286"/>
        <end position="309"/>
    </location>
</feature>
<feature type="transmembrane region" description="Helical" evidence="6">
    <location>
        <begin position="321"/>
        <end position="343"/>
    </location>
</feature>
<dbReference type="InterPro" id="IPR017452">
    <property type="entry name" value="GPCR_Rhodpsn_7TM"/>
</dbReference>
<evidence type="ECO:0000256" key="4">
    <source>
        <dbReference type="ARBA" id="ARBA00022989"/>
    </source>
</evidence>
<dbReference type="SUPFAM" id="SSF81321">
    <property type="entry name" value="Family A G protein-coupled receptor-like"/>
    <property type="match status" value="1"/>
</dbReference>
<feature type="domain" description="G-protein coupled receptors family 1 profile" evidence="7">
    <location>
        <begin position="69"/>
        <end position="340"/>
    </location>
</feature>
<dbReference type="PROSITE" id="PS50262">
    <property type="entry name" value="G_PROTEIN_RECEP_F1_2"/>
    <property type="match status" value="1"/>
</dbReference>
<protein>
    <recommendedName>
        <fullName evidence="7">G-protein coupled receptors family 1 profile domain-containing protein</fullName>
    </recommendedName>
</protein>
<sequence>MSGHLIEPNASAPLLVPLGDHDINETELSVGEGESEGMSLLEMFEEDKTFEFIVVGVGISVIAILGIIGNILTMMVLSRPQMKSSVCCLLFNLACCDLILLIVVLPVHGINVFIKHFSLWPEYTSLFIPRAAPFLLPIIATAQTGSIYFTMSVSAERYIAVCWPLKSRFLCTWSRARYYSLAVFIFSCLINVPRWFELQTYETILRRMNPDDGFYELETQYEVGYTALRSNSMYTKYYMYPMLLVFQHILPFIVLAVFNTAIYLTIKKANEKRQGLTSVQTREISYAVMLVFVVIVFLCCNVLGMFLLLWESQNVEFSTRYILLANFLLTFNSSINFLIYCAFGSNFRQQFVSMYADYSFVSIQCKKTEEVYFSSL</sequence>
<keyword evidence="3 6" id="KW-0812">Transmembrane</keyword>
<dbReference type="PANTHER" id="PTHR46641:SF2">
    <property type="entry name" value="FMRFAMIDE RECEPTOR"/>
    <property type="match status" value="1"/>
</dbReference>
<dbReference type="EMBL" id="CAJVCH010571100">
    <property type="protein sequence ID" value="CAG7836625.1"/>
    <property type="molecule type" value="Genomic_DNA"/>
</dbReference>
<name>A0A8J2PTN4_9HEXA</name>
<dbReference type="CDD" id="cd14978">
    <property type="entry name" value="7tmA_FMRFamide_R-like"/>
    <property type="match status" value="1"/>
</dbReference>
<evidence type="ECO:0000256" key="3">
    <source>
        <dbReference type="ARBA" id="ARBA00022692"/>
    </source>
</evidence>
<evidence type="ECO:0000259" key="7">
    <source>
        <dbReference type="PROSITE" id="PS50262"/>
    </source>
</evidence>
<evidence type="ECO:0000313" key="8">
    <source>
        <dbReference type="EMBL" id="CAG7836625.1"/>
    </source>
</evidence>
<feature type="transmembrane region" description="Helical" evidence="6">
    <location>
        <begin position="176"/>
        <end position="196"/>
    </location>
</feature>
<evidence type="ECO:0000256" key="6">
    <source>
        <dbReference type="SAM" id="Phobius"/>
    </source>
</evidence>
<evidence type="ECO:0000256" key="5">
    <source>
        <dbReference type="ARBA" id="ARBA00023136"/>
    </source>
</evidence>
<dbReference type="InterPro" id="IPR052954">
    <property type="entry name" value="GPCR-Ligand_Int"/>
</dbReference>
<feature type="transmembrane region" description="Helical" evidence="6">
    <location>
        <begin position="238"/>
        <end position="266"/>
    </location>
</feature>